<dbReference type="Pfam" id="PF12697">
    <property type="entry name" value="Abhydrolase_6"/>
    <property type="match status" value="1"/>
</dbReference>
<comment type="caution">
    <text evidence="3">The sequence shown here is derived from an EMBL/GenBank/DDBJ whole genome shotgun (WGS) entry which is preliminary data.</text>
</comment>
<name>A0ABP7D0H0_9ACTN</name>
<evidence type="ECO:0000259" key="2">
    <source>
        <dbReference type="Pfam" id="PF12697"/>
    </source>
</evidence>
<feature type="domain" description="AB hydrolase-1" evidence="2">
    <location>
        <begin position="23"/>
        <end position="273"/>
    </location>
</feature>
<dbReference type="RefSeq" id="WP_344889067.1">
    <property type="nucleotide sequence ID" value="NZ_BAAAZP010000151.1"/>
</dbReference>
<sequence length="286" mass="30651">MSVEFDEVGGQRIARFGTGARVIVAVHGITASLMAWSAVGRRLPEGWSLVAMDLRGRGHSASMPGPYGLDRHAEDVLRVAEYVGAGPEAVLTGHSMGAYVAALAGAQREFARVVLVDGGLPLPPLPEGVDPDAETAATLGPALARLKQTFPTAEAYVDFFKAHPAFAGRWNADAEAYVRYDLTGPEGALRSRAVGEAVLEDGRWLRLEPERIEAALRAITAPLFLLRAPRGLLNQDTGLLPDDLARPWAARLPGLRDEVVPDCNHYTILFDEPCVATVVSRLTSPT</sequence>
<dbReference type="SUPFAM" id="SSF53474">
    <property type="entry name" value="alpha/beta-Hydrolases"/>
    <property type="match status" value="1"/>
</dbReference>
<gene>
    <name evidence="3" type="ORF">GCM10022224_074630</name>
</gene>
<evidence type="ECO:0000313" key="4">
    <source>
        <dbReference type="Proteomes" id="UP001500902"/>
    </source>
</evidence>
<keyword evidence="1 3" id="KW-0378">Hydrolase</keyword>
<dbReference type="PANTHER" id="PTHR43798">
    <property type="entry name" value="MONOACYLGLYCEROL LIPASE"/>
    <property type="match status" value="1"/>
</dbReference>
<dbReference type="Gene3D" id="3.40.50.1820">
    <property type="entry name" value="alpha/beta hydrolase"/>
    <property type="match status" value="1"/>
</dbReference>
<dbReference type="EMBL" id="BAAAZP010000151">
    <property type="protein sequence ID" value="GAA3697750.1"/>
    <property type="molecule type" value="Genomic_DNA"/>
</dbReference>
<evidence type="ECO:0000256" key="1">
    <source>
        <dbReference type="ARBA" id="ARBA00022801"/>
    </source>
</evidence>
<proteinExistence type="predicted"/>
<dbReference type="Proteomes" id="UP001500902">
    <property type="component" value="Unassembled WGS sequence"/>
</dbReference>
<reference evidence="4" key="1">
    <citation type="journal article" date="2019" name="Int. J. Syst. Evol. Microbiol.">
        <title>The Global Catalogue of Microorganisms (GCM) 10K type strain sequencing project: providing services to taxonomists for standard genome sequencing and annotation.</title>
        <authorList>
            <consortium name="The Broad Institute Genomics Platform"/>
            <consortium name="The Broad Institute Genome Sequencing Center for Infectious Disease"/>
            <person name="Wu L."/>
            <person name="Ma J."/>
        </authorList>
    </citation>
    <scope>NUCLEOTIDE SEQUENCE [LARGE SCALE GENOMIC DNA]</scope>
    <source>
        <strain evidence="4">JCM 16904</strain>
    </source>
</reference>
<keyword evidence="4" id="KW-1185">Reference proteome</keyword>
<dbReference type="GO" id="GO:0016787">
    <property type="term" value="F:hydrolase activity"/>
    <property type="evidence" value="ECO:0007669"/>
    <property type="project" value="UniProtKB-KW"/>
</dbReference>
<organism evidence="3 4">
    <name type="scientific">Nonomuraea antimicrobica</name>
    <dbReference type="NCBI Taxonomy" id="561173"/>
    <lineage>
        <taxon>Bacteria</taxon>
        <taxon>Bacillati</taxon>
        <taxon>Actinomycetota</taxon>
        <taxon>Actinomycetes</taxon>
        <taxon>Streptosporangiales</taxon>
        <taxon>Streptosporangiaceae</taxon>
        <taxon>Nonomuraea</taxon>
    </lineage>
</organism>
<evidence type="ECO:0000313" key="3">
    <source>
        <dbReference type="EMBL" id="GAA3697750.1"/>
    </source>
</evidence>
<dbReference type="InterPro" id="IPR050266">
    <property type="entry name" value="AB_hydrolase_sf"/>
</dbReference>
<protein>
    <submittedName>
        <fullName evidence="3">Alpha/beta fold hydrolase</fullName>
    </submittedName>
</protein>
<accession>A0ABP7D0H0</accession>
<dbReference type="PANTHER" id="PTHR43798:SF31">
    <property type="entry name" value="AB HYDROLASE SUPERFAMILY PROTEIN YCLE"/>
    <property type="match status" value="1"/>
</dbReference>
<dbReference type="InterPro" id="IPR029058">
    <property type="entry name" value="AB_hydrolase_fold"/>
</dbReference>
<dbReference type="InterPro" id="IPR000073">
    <property type="entry name" value="AB_hydrolase_1"/>
</dbReference>